<sequence>MPTPKRITPWLTLTTAQGNAVQIGGLLGAAILAWYAGREGPRGTRLMVASRLLAYFTEHAFSHWLVGRAFGIRFTGYGLHGTSHPGSYPPGARWVFSHLPLLSARVDPASLGAASPAARAAMYSAGTVGTVIPSVAIPGYCWMRGVPRARGFFIGANLWSVPLLLSESLRPGGDLRRAWRALRK</sequence>
<proteinExistence type="predicted"/>
<evidence type="ECO:0000256" key="1">
    <source>
        <dbReference type="SAM" id="Phobius"/>
    </source>
</evidence>
<feature type="transmembrane region" description="Helical" evidence="1">
    <location>
        <begin position="20"/>
        <end position="37"/>
    </location>
</feature>
<organism evidence="2">
    <name type="scientific">uncultured Gemmatimonadota bacterium</name>
    <dbReference type="NCBI Taxonomy" id="203437"/>
    <lineage>
        <taxon>Bacteria</taxon>
        <taxon>Pseudomonadati</taxon>
        <taxon>Gemmatimonadota</taxon>
        <taxon>environmental samples</taxon>
    </lineage>
</organism>
<dbReference type="AlphaFoldDB" id="A0A6J4KMX7"/>
<accession>A0A6J4KMX7</accession>
<reference evidence="2" key="1">
    <citation type="submission" date="2020-02" db="EMBL/GenBank/DDBJ databases">
        <authorList>
            <person name="Meier V. D."/>
        </authorList>
    </citation>
    <scope>NUCLEOTIDE SEQUENCE</scope>
    <source>
        <strain evidence="2">AVDCRST_MAG68</strain>
    </source>
</reference>
<keyword evidence="1" id="KW-0812">Transmembrane</keyword>
<evidence type="ECO:0000313" key="2">
    <source>
        <dbReference type="EMBL" id="CAA9307579.1"/>
    </source>
</evidence>
<keyword evidence="1" id="KW-0472">Membrane</keyword>
<protein>
    <submittedName>
        <fullName evidence="2">Uncharacterized protein</fullName>
    </submittedName>
</protein>
<gene>
    <name evidence="2" type="ORF">AVDCRST_MAG68-942</name>
</gene>
<name>A0A6J4KMX7_9BACT</name>
<dbReference type="EMBL" id="CADCTW010000054">
    <property type="protein sequence ID" value="CAA9307579.1"/>
    <property type="molecule type" value="Genomic_DNA"/>
</dbReference>
<keyword evidence="1" id="KW-1133">Transmembrane helix</keyword>